<feature type="region of interest" description="Disordered" evidence="1">
    <location>
        <begin position="1"/>
        <end position="29"/>
    </location>
</feature>
<dbReference type="STRING" id="286727.SAMN02982917_4528"/>
<proteinExistence type="predicted"/>
<organism evidence="2 3">
    <name type="scientific">Azospirillum oryzae</name>
    <dbReference type="NCBI Taxonomy" id="286727"/>
    <lineage>
        <taxon>Bacteria</taxon>
        <taxon>Pseudomonadati</taxon>
        <taxon>Pseudomonadota</taxon>
        <taxon>Alphaproteobacteria</taxon>
        <taxon>Rhodospirillales</taxon>
        <taxon>Azospirillaceae</taxon>
        <taxon>Azospirillum</taxon>
    </lineage>
</organism>
<protein>
    <submittedName>
        <fullName evidence="2">Uncharacterized protein</fullName>
    </submittedName>
</protein>
<feature type="compositionally biased region" description="Polar residues" evidence="1">
    <location>
        <begin position="1"/>
        <end position="11"/>
    </location>
</feature>
<evidence type="ECO:0000256" key="1">
    <source>
        <dbReference type="SAM" id="MobiDB-lite"/>
    </source>
</evidence>
<sequence>MSRQSESQPGHLSSVIEKRSATRRSKPVDTAGCALPATACTHRRGTRRRRRRRRFTGQPGCVSLRHRTLGLRPLCHRDGGLGRRSGTCRCRQERLRGRCGWTIFRGAWCGQRLLPGAGQRAARTRRWHIGRNRGRIDLHSHVVPHVATIRSMVGRLMVDRVVPNRCGRLSQARRVGGAQPGRAFVVRQRSGLGVELPCLLANVQEGGYRQLQQRGQHHGVGHFLRAQRRETVAHGLDRLFHAIAQGAGLVCQPLQILAQGGDFACLPQLVEADSRPREGRGPPVP</sequence>
<dbReference type="EMBL" id="FXAK01000007">
    <property type="protein sequence ID" value="SMF75931.1"/>
    <property type="molecule type" value="Genomic_DNA"/>
</dbReference>
<feature type="compositionally biased region" description="Basic residues" evidence="1">
    <location>
        <begin position="41"/>
        <end position="55"/>
    </location>
</feature>
<evidence type="ECO:0000313" key="3">
    <source>
        <dbReference type="Proteomes" id="UP000192936"/>
    </source>
</evidence>
<reference evidence="2 3" key="1">
    <citation type="submission" date="2017-04" db="EMBL/GenBank/DDBJ databases">
        <authorList>
            <person name="Afonso C.L."/>
            <person name="Miller P.J."/>
            <person name="Scott M.A."/>
            <person name="Spackman E."/>
            <person name="Goraichik I."/>
            <person name="Dimitrov K.M."/>
            <person name="Suarez D.L."/>
            <person name="Swayne D.E."/>
        </authorList>
    </citation>
    <scope>NUCLEOTIDE SEQUENCE [LARGE SCALE GENOMIC DNA]</scope>
    <source>
        <strain evidence="2 3">A2P</strain>
    </source>
</reference>
<accession>A0A1X7GXD1</accession>
<name>A0A1X7GXD1_9PROT</name>
<dbReference type="Proteomes" id="UP000192936">
    <property type="component" value="Unassembled WGS sequence"/>
</dbReference>
<feature type="region of interest" description="Disordered" evidence="1">
    <location>
        <begin position="39"/>
        <end position="58"/>
    </location>
</feature>
<evidence type="ECO:0000313" key="2">
    <source>
        <dbReference type="EMBL" id="SMF75931.1"/>
    </source>
</evidence>
<dbReference type="AlphaFoldDB" id="A0A1X7GXD1"/>
<gene>
    <name evidence="2" type="ORF">SAMN02982917_4528</name>
</gene>